<dbReference type="GO" id="GO:0008270">
    <property type="term" value="F:zinc ion binding"/>
    <property type="evidence" value="ECO:0007669"/>
    <property type="project" value="UniProtKB-KW"/>
</dbReference>
<comment type="caution">
    <text evidence="4">The sequence shown here is derived from an EMBL/GenBank/DDBJ whole genome shotgun (WGS) entry which is preliminary data.</text>
</comment>
<evidence type="ECO:0000256" key="1">
    <source>
        <dbReference type="PROSITE-ProRule" id="PRU00723"/>
    </source>
</evidence>
<feature type="compositionally biased region" description="Low complexity" evidence="2">
    <location>
        <begin position="143"/>
        <end position="153"/>
    </location>
</feature>
<feature type="compositionally biased region" description="Polar residues" evidence="2">
    <location>
        <begin position="1316"/>
        <end position="1326"/>
    </location>
</feature>
<feature type="domain" description="C3H1-type" evidence="3">
    <location>
        <begin position="225"/>
        <end position="252"/>
    </location>
</feature>
<dbReference type="PROSITE" id="PS00028">
    <property type="entry name" value="ZINC_FINGER_C2H2_1"/>
    <property type="match status" value="1"/>
</dbReference>
<dbReference type="Pfam" id="PF13086">
    <property type="entry name" value="AAA_11"/>
    <property type="match status" value="2"/>
</dbReference>
<feature type="compositionally biased region" description="Polar residues" evidence="2">
    <location>
        <begin position="1349"/>
        <end position="1362"/>
    </location>
</feature>
<dbReference type="STRING" id="400727.A0A2T7Q0Z8"/>
<gene>
    <name evidence="4" type="ORF">C0Q70_01946</name>
</gene>
<dbReference type="EMBL" id="PZQS01000001">
    <property type="protein sequence ID" value="PVD39317.1"/>
    <property type="molecule type" value="Genomic_DNA"/>
</dbReference>
<feature type="compositionally biased region" description="Low complexity" evidence="2">
    <location>
        <begin position="1561"/>
        <end position="1587"/>
    </location>
</feature>
<keyword evidence="5" id="KW-1185">Reference proteome</keyword>
<dbReference type="SMART" id="SM00356">
    <property type="entry name" value="ZnF_C3H1"/>
    <property type="match status" value="1"/>
</dbReference>
<dbReference type="InterPro" id="IPR027417">
    <property type="entry name" value="P-loop_NTPase"/>
</dbReference>
<dbReference type="OrthoDB" id="5988104at2759"/>
<reference evidence="4 5" key="1">
    <citation type="submission" date="2018-04" db="EMBL/GenBank/DDBJ databases">
        <title>The genome of golden apple snail Pomacea canaliculata provides insight into stress tolerance and invasive adaptation.</title>
        <authorList>
            <person name="Liu C."/>
            <person name="Liu B."/>
            <person name="Ren Y."/>
            <person name="Zhang Y."/>
            <person name="Wang H."/>
            <person name="Li S."/>
            <person name="Jiang F."/>
            <person name="Yin L."/>
            <person name="Zhang G."/>
            <person name="Qian W."/>
            <person name="Fan W."/>
        </authorList>
    </citation>
    <scope>NUCLEOTIDE SEQUENCE [LARGE SCALE GENOMIC DNA]</scope>
    <source>
        <strain evidence="4">SZHN2017</strain>
        <tissue evidence="4">Muscle</tissue>
    </source>
</reference>
<organism evidence="4 5">
    <name type="scientific">Pomacea canaliculata</name>
    <name type="common">Golden apple snail</name>
    <dbReference type="NCBI Taxonomy" id="400727"/>
    <lineage>
        <taxon>Eukaryota</taxon>
        <taxon>Metazoa</taxon>
        <taxon>Spiralia</taxon>
        <taxon>Lophotrochozoa</taxon>
        <taxon>Mollusca</taxon>
        <taxon>Gastropoda</taxon>
        <taxon>Caenogastropoda</taxon>
        <taxon>Architaenioglossa</taxon>
        <taxon>Ampullarioidea</taxon>
        <taxon>Ampullariidae</taxon>
        <taxon>Pomacea</taxon>
    </lineage>
</organism>
<evidence type="ECO:0000313" key="5">
    <source>
        <dbReference type="Proteomes" id="UP000245119"/>
    </source>
</evidence>
<dbReference type="InterPro" id="IPR045055">
    <property type="entry name" value="DNA2/NAM7-like"/>
</dbReference>
<sequence>MKDEAKQRISEHIYNLRIFHYLRRSQEEKKEVVANEEAAISIDRLSAITTLVKQHLKKTPNNEKILEKKIKVFCHLGNLQSAFALVSDWVKQNPEHPVAKREFKRLETVMAVLQDENSDDDDKPALGATSCQKPSSTPPQTPPEVEAVKPVPKNTVRVLPPQPPRNTTKHNNEESLLYFCSFCDVRFARQEELDTHCHSDQHKNHLASDESHGWTYRPPPRGQTSEEYALCQRYQTSRCPFGDKCTQAHSEAELEEWQERLAFRKQQLQKARDNQLHGNTFTERLLEKLTNPEGPKVGLVQSLEFVKIHVNSDLKVNMTTKKCTNAWTFTVTSKVCLHGVALLDDVNRSYFHISSISVGPKKTQKYQNLETHCQEWINQDAVSKSQDNINKSQGEYVYRVKIVFKTDIYGTFRQSVIFDFGLDAIVVRETQVESAPVTDPEKLSKDLVLSTANRWTHDDVTVVPFTPKLVSYLDKEEQLLSKYILPHADRLSLLETLTQPLSKDNYRLWMHEMLYLEELAELAFIQRFNVSASLQLVNRFLLMPGALSSAKYTREGELFARLKLEDVLSEDSMAGRLILQNAQIAWVAPAVDTSDGNKEMRKVYEAMIEDKGKNFVFLRLSSTCVSDLKLTCDEDFVAQIQFQLNRLPKCEMHAAVDGLSTLDIVFPDTTKIVNVSAPDEKVITSLEDMPLNAQQKEAILNITALGSGNRPPLLIIGPFGTGKTYTLAQAAKLVLQQEGTRVLICTHSNSAADLYIKDFFHPFVEAGQTELRPLRIYYHLRWMQTVPEVILQYSLFQREGPAAGTFGMPTTEDIMKHRVIITTLSTARYINDLSLSRGFFTHIFIDEAAQALECETLIPLSLANEDTCIVLAGDHMQISPEVYSPFTQQQGFHLSFLERLYDMYPTQCPWKVMLCENYRSHAAIVDFTSELFYDHQLIASGKQIPHPTLYPLSFFAAMGEEVQHENNTGFYNLSEMYEVVDRVDDLVKKWPEEWGELNGNSISVVSPYMDQVIRIRGELRKRKIYNVSVERVLNVQEAFIFVFLLRKVWEYFLEVCQQNNSLFGITWNQLRSQLDRAEVAKNYVLNPLAPEFVPNRLFHITRQSAEAAAAAAYLPQAPLWHYMGPQHLQYSHGAPYQMYPQMMPYFSMPMYTPYVGPVLMRPPAGGGLWGHHKGGVPRANVPHLAAQRAESIRMVDFRPSYKPSRGRMTAYPFSRLPLSYPLPTMYPIYPNNHPSHQGYYLLPDDLRLAALQQQYSFPYNHQPIIRPPLGGPHTHLHGPVYHGIPLHSPFGSGQHGLASPSDRGDEGVEARGSPDTRLNTGNSSSPIPAFQVLPNVKHVPPHLRPGLNPPSQNSSRSSTPVNQVPMPSIPGLAPGPLPEGRGTPVSERPYSPANYGVGRSSTPLSAEEASQDVKDRGLPNFAKSAATSNLVSDIMTGTGNRPVKALSEEGAAETYAEVSANQNNYTAATPASASLKNKRDTKQLRLQTTGFSRQFSDDLPTPTAITDIVRMIEENIEEGTESSENTPSPSAVPQRIHFVSLHNGRNAALSSLQLDLTAAQQLQHQQHNQPGSANSQPSSSDSSSPASKNEERPTYAGVVQKMPPSPGTLVPDISQMEPQTPRTPSGFMTPGGDMDLDPFGILKSLNIEATNAEQRRIHGGNSLQ</sequence>
<evidence type="ECO:0000259" key="3">
    <source>
        <dbReference type="PROSITE" id="PS50103"/>
    </source>
</evidence>
<keyword evidence="1" id="KW-0862">Zinc</keyword>
<dbReference type="PANTHER" id="PTHR10887">
    <property type="entry name" value="DNA2/NAM7 HELICASE FAMILY"/>
    <property type="match status" value="1"/>
</dbReference>
<dbReference type="GO" id="GO:0043186">
    <property type="term" value="C:P granule"/>
    <property type="evidence" value="ECO:0007669"/>
    <property type="project" value="TreeGrafter"/>
</dbReference>
<dbReference type="PANTHER" id="PTHR10887:SF365">
    <property type="entry name" value="HELICASE WITH ZINC FINGER DOMAIN-RELATED"/>
    <property type="match status" value="1"/>
</dbReference>
<feature type="region of interest" description="Disordered" evidence="2">
    <location>
        <begin position="1276"/>
        <end position="1413"/>
    </location>
</feature>
<dbReference type="Pfam" id="PF13087">
    <property type="entry name" value="AAA_12"/>
    <property type="match status" value="1"/>
</dbReference>
<keyword evidence="1" id="KW-0479">Metal-binding</keyword>
<dbReference type="InterPro" id="IPR041677">
    <property type="entry name" value="DNA2/NAM7_AAA_11"/>
</dbReference>
<dbReference type="Pfam" id="PF00642">
    <property type="entry name" value="zf-CCCH"/>
    <property type="match status" value="1"/>
</dbReference>
<feature type="region of interest" description="Disordered" evidence="2">
    <location>
        <begin position="116"/>
        <end position="170"/>
    </location>
</feature>
<dbReference type="SUPFAM" id="SSF52540">
    <property type="entry name" value="P-loop containing nucleoside triphosphate hydrolases"/>
    <property type="match status" value="1"/>
</dbReference>
<name>A0A2T7Q0Z8_POMCA</name>
<feature type="region of interest" description="Disordered" evidence="2">
    <location>
        <begin position="1561"/>
        <end position="1635"/>
    </location>
</feature>
<dbReference type="InterPro" id="IPR041679">
    <property type="entry name" value="DNA2/NAM7-like_C"/>
</dbReference>
<proteinExistence type="predicted"/>
<evidence type="ECO:0000256" key="2">
    <source>
        <dbReference type="SAM" id="MobiDB-lite"/>
    </source>
</evidence>
<dbReference type="InterPro" id="IPR013087">
    <property type="entry name" value="Znf_C2H2_type"/>
</dbReference>
<evidence type="ECO:0000313" key="4">
    <source>
        <dbReference type="EMBL" id="PVD39317.1"/>
    </source>
</evidence>
<protein>
    <recommendedName>
        <fullName evidence="3">C3H1-type domain-containing protein</fullName>
    </recommendedName>
</protein>
<dbReference type="GO" id="GO:0035194">
    <property type="term" value="P:regulatory ncRNA-mediated post-transcriptional gene silencing"/>
    <property type="evidence" value="ECO:0007669"/>
    <property type="project" value="TreeGrafter"/>
</dbReference>
<dbReference type="InterPro" id="IPR000571">
    <property type="entry name" value="Znf_CCCH"/>
</dbReference>
<dbReference type="PROSITE" id="PS50103">
    <property type="entry name" value="ZF_C3H1"/>
    <property type="match status" value="1"/>
</dbReference>
<accession>A0A2T7Q0Z8</accession>
<dbReference type="GO" id="GO:0004386">
    <property type="term" value="F:helicase activity"/>
    <property type="evidence" value="ECO:0007669"/>
    <property type="project" value="InterPro"/>
</dbReference>
<dbReference type="GO" id="GO:0005829">
    <property type="term" value="C:cytosol"/>
    <property type="evidence" value="ECO:0007669"/>
    <property type="project" value="TreeGrafter"/>
</dbReference>
<feature type="zinc finger region" description="C3H1-type" evidence="1">
    <location>
        <begin position="225"/>
        <end position="252"/>
    </location>
</feature>
<dbReference type="Gene3D" id="3.40.50.300">
    <property type="entry name" value="P-loop containing nucleotide triphosphate hydrolases"/>
    <property type="match status" value="2"/>
</dbReference>
<feature type="compositionally biased region" description="Basic and acidic residues" evidence="2">
    <location>
        <begin position="1302"/>
        <end position="1314"/>
    </location>
</feature>
<keyword evidence="1" id="KW-0863">Zinc-finger</keyword>
<dbReference type="Proteomes" id="UP000245119">
    <property type="component" value="Linkage Group LG1"/>
</dbReference>